<feature type="region of interest" description="Disordered" evidence="4">
    <location>
        <begin position="1"/>
        <end position="181"/>
    </location>
</feature>
<dbReference type="Pfam" id="PF06862">
    <property type="entry name" value="Utp25_C"/>
    <property type="match status" value="1"/>
</dbReference>
<organism evidence="7 8">
    <name type="scientific">Triparma columacea</name>
    <dbReference type="NCBI Taxonomy" id="722753"/>
    <lineage>
        <taxon>Eukaryota</taxon>
        <taxon>Sar</taxon>
        <taxon>Stramenopiles</taxon>
        <taxon>Ochrophyta</taxon>
        <taxon>Bolidophyceae</taxon>
        <taxon>Parmales</taxon>
        <taxon>Triparmaceae</taxon>
        <taxon>Triparma</taxon>
    </lineage>
</organism>
<dbReference type="PANTHER" id="PTHR12933:SF0">
    <property type="entry name" value="U3 SMALL NUCLEOLAR RNA-ASSOCIATED PROTEIN 25 HOMOLOG"/>
    <property type="match status" value="1"/>
</dbReference>
<dbReference type="AlphaFoldDB" id="A0A9W7G1I7"/>
<reference evidence="8" key="1">
    <citation type="journal article" date="2023" name="Commun. Biol.">
        <title>Genome analysis of Parmales, the sister group of diatoms, reveals the evolutionary specialization of diatoms from phago-mixotrophs to photoautotrophs.</title>
        <authorList>
            <person name="Ban H."/>
            <person name="Sato S."/>
            <person name="Yoshikawa S."/>
            <person name="Yamada K."/>
            <person name="Nakamura Y."/>
            <person name="Ichinomiya M."/>
            <person name="Sato N."/>
            <person name="Blanc-Mathieu R."/>
            <person name="Endo H."/>
            <person name="Kuwata A."/>
            <person name="Ogata H."/>
        </authorList>
    </citation>
    <scope>NUCLEOTIDE SEQUENCE [LARGE SCALE GENOMIC DNA]</scope>
</reference>
<proteinExistence type="inferred from homology"/>
<dbReference type="OrthoDB" id="10264378at2759"/>
<dbReference type="InterPro" id="IPR053940">
    <property type="entry name" value="UTP25_NTPase-like"/>
</dbReference>
<feature type="domain" description="UTP25 C-terminal" evidence="5">
    <location>
        <begin position="491"/>
        <end position="672"/>
    </location>
</feature>
<comment type="similarity">
    <text evidence="2">Belongs to the UTP25 family.</text>
</comment>
<keyword evidence="3" id="KW-0539">Nucleus</keyword>
<dbReference type="GO" id="GO:0000462">
    <property type="term" value="P:maturation of SSU-rRNA from tricistronic rRNA transcript (SSU-rRNA, 5.8S rRNA, LSU-rRNA)"/>
    <property type="evidence" value="ECO:0007669"/>
    <property type="project" value="TreeGrafter"/>
</dbReference>
<evidence type="ECO:0008006" key="9">
    <source>
        <dbReference type="Google" id="ProtNLM"/>
    </source>
</evidence>
<evidence type="ECO:0000313" key="7">
    <source>
        <dbReference type="EMBL" id="GMI28993.1"/>
    </source>
</evidence>
<evidence type="ECO:0000259" key="6">
    <source>
        <dbReference type="Pfam" id="PF22916"/>
    </source>
</evidence>
<comment type="subcellular location">
    <subcellularLocation>
        <location evidence="1">Nucleus</location>
        <location evidence="1">Nucleolus</location>
    </subcellularLocation>
</comment>
<dbReference type="PANTHER" id="PTHR12933">
    <property type="entry name" value="ORF PROTEIN-RELATED"/>
    <property type="match status" value="1"/>
</dbReference>
<dbReference type="Proteomes" id="UP001165065">
    <property type="component" value="Unassembled WGS sequence"/>
</dbReference>
<evidence type="ECO:0000256" key="4">
    <source>
        <dbReference type="SAM" id="MobiDB-lite"/>
    </source>
</evidence>
<dbReference type="EMBL" id="BRYA01000673">
    <property type="protein sequence ID" value="GMI28993.1"/>
    <property type="molecule type" value="Genomic_DNA"/>
</dbReference>
<gene>
    <name evidence="7" type="ORF">TrCOL_g6798</name>
</gene>
<evidence type="ECO:0000259" key="5">
    <source>
        <dbReference type="Pfam" id="PF06862"/>
    </source>
</evidence>
<sequence>MPPFKKKDKKKKKKSGKNQPIDKYYGEAVDEDEMRKSKKRLRAPVGASRLEPFVKKVRQPRAPSPTHSPPHSPTYNEATSDSDSDASVELDAAPSLELLTKTSKKSIYSDSEEDSDDEEESDSESDSDSKSKSNSRAKPAPLPTNQPNPFFHTFPSSPPPLSKSSAQSSNTQSSILSASPPPVDLNSAISSFADALVTGGKRQNEDAVVGHILSHVDNVITVISKNDKKASDPPRDQGYFRNTVLVLLPTRGVALDYINVLLDKADTGNTPKESYVLNYERFEKEFSLDSSSVDDEDVKKARKKGKQFMKFLGPFVNSDDDFKLGISLSPNFSDSITKIRKAGTSKTTKNHPIRLYSAFESSDIIVASPLGLKLLFEKDPTKVSPILSSLNIIHIPYADILFNQNWAHVDEILSMCNKRPDSTSNLADISFDRVYEWVLEREDDDTSRTARQLVVSSAFINADISATFSKNALSLAGNYKTRLTSAGGAVGDVVVKVQQIFQRISCDDFRLASKMKLEYFRHNILKAIKSRKSTHNLVYIPSYFDFVSVRNLLLRLEVPHVAVTEYSRWSEVQRGRSRFFHGQKPILLYTGRAHFYHRLKIRGARHLTFFGLPDYPWAYTDMVNGVERGEGGGGESSVVSLFTKFEQFQLERIVGKENSKVVRKSDKETFMFF</sequence>
<dbReference type="InterPro" id="IPR053939">
    <property type="entry name" value="UTP25_C"/>
</dbReference>
<comment type="caution">
    <text evidence="7">The sequence shown here is derived from an EMBL/GenBank/DDBJ whole genome shotgun (WGS) entry which is preliminary data.</text>
</comment>
<feature type="compositionally biased region" description="Low complexity" evidence="4">
    <location>
        <begin position="162"/>
        <end position="178"/>
    </location>
</feature>
<name>A0A9W7G1I7_9STRA</name>
<feature type="domain" description="UTP25 NTP hydrolase-like" evidence="6">
    <location>
        <begin position="203"/>
        <end position="478"/>
    </location>
</feature>
<evidence type="ECO:0000256" key="3">
    <source>
        <dbReference type="ARBA" id="ARBA00023242"/>
    </source>
</evidence>
<feature type="compositionally biased region" description="Pro residues" evidence="4">
    <location>
        <begin position="62"/>
        <end position="72"/>
    </location>
</feature>
<dbReference type="GO" id="GO:0019843">
    <property type="term" value="F:rRNA binding"/>
    <property type="evidence" value="ECO:0007669"/>
    <property type="project" value="TreeGrafter"/>
</dbReference>
<feature type="compositionally biased region" description="Acidic residues" evidence="4">
    <location>
        <begin position="110"/>
        <end position="126"/>
    </location>
</feature>
<dbReference type="GO" id="GO:0034511">
    <property type="term" value="F:U3 snoRNA binding"/>
    <property type="evidence" value="ECO:0007669"/>
    <property type="project" value="InterPro"/>
</dbReference>
<evidence type="ECO:0000256" key="1">
    <source>
        <dbReference type="ARBA" id="ARBA00004604"/>
    </source>
</evidence>
<keyword evidence="8" id="KW-1185">Reference proteome</keyword>
<protein>
    <recommendedName>
        <fullName evidence="9">U3 small nucleolar RNA-associated protein 25</fullName>
    </recommendedName>
</protein>
<evidence type="ECO:0000313" key="8">
    <source>
        <dbReference type="Proteomes" id="UP001165065"/>
    </source>
</evidence>
<evidence type="ECO:0000256" key="2">
    <source>
        <dbReference type="ARBA" id="ARBA00009223"/>
    </source>
</evidence>
<dbReference type="InterPro" id="IPR010678">
    <property type="entry name" value="UTP25"/>
</dbReference>
<feature type="compositionally biased region" description="Basic residues" evidence="4">
    <location>
        <begin position="1"/>
        <end position="16"/>
    </location>
</feature>
<dbReference type="Pfam" id="PF22916">
    <property type="entry name" value="UTP25_NTPase-like"/>
    <property type="match status" value="1"/>
</dbReference>
<accession>A0A9W7G1I7</accession>
<dbReference type="GO" id="GO:0032040">
    <property type="term" value="C:small-subunit processome"/>
    <property type="evidence" value="ECO:0007669"/>
    <property type="project" value="TreeGrafter"/>
</dbReference>